<name>C6RI24_9BACT</name>
<dbReference type="EMBL" id="ACVQ01000028">
    <property type="protein sequence ID" value="EET79054.1"/>
    <property type="molecule type" value="Genomic_DNA"/>
</dbReference>
<evidence type="ECO:0000313" key="2">
    <source>
        <dbReference type="Proteomes" id="UP000003107"/>
    </source>
</evidence>
<evidence type="ECO:0000313" key="1">
    <source>
        <dbReference type="EMBL" id="EET79054.1"/>
    </source>
</evidence>
<dbReference type="STRING" id="553219.CAMSH0001_1134"/>
<gene>
    <name evidence="1" type="ORF">CAMSH0001_1134</name>
</gene>
<dbReference type="GeneID" id="74354593"/>
<dbReference type="RefSeq" id="WP_002949487.1">
    <property type="nucleotide sequence ID" value="NZ_ACVQ01000028.1"/>
</dbReference>
<comment type="caution">
    <text evidence="1">The sequence shown here is derived from an EMBL/GenBank/DDBJ whole genome shotgun (WGS) entry which is preliminary data.</text>
</comment>
<dbReference type="Proteomes" id="UP000003107">
    <property type="component" value="Unassembled WGS sequence"/>
</dbReference>
<accession>C6RI24</accession>
<proteinExistence type="predicted"/>
<sequence>MNCDLRAKFKRKFISCDHLCSGRFRASNLGINLSEIIRKK</sequence>
<protein>
    <submittedName>
        <fullName evidence="1">Uncharacterized protein</fullName>
    </submittedName>
</protein>
<reference evidence="1 2" key="1">
    <citation type="submission" date="2009-07" db="EMBL/GenBank/DDBJ databases">
        <authorList>
            <person name="Madupu R."/>
            <person name="Sebastian Y."/>
            <person name="Durkin A.S."/>
            <person name="Torralba M."/>
            <person name="Methe B."/>
            <person name="Sutton G.G."/>
            <person name="Strausberg R.L."/>
            <person name="Nelson K.E."/>
        </authorList>
    </citation>
    <scope>NUCLEOTIDE SEQUENCE [LARGE SCALE GENOMIC DNA]</scope>
    <source>
        <strain evidence="1 2">RM3277</strain>
    </source>
</reference>
<keyword evidence="2" id="KW-1185">Reference proteome</keyword>
<organism evidence="1 2">
    <name type="scientific">Campylobacter showae RM3277</name>
    <dbReference type="NCBI Taxonomy" id="553219"/>
    <lineage>
        <taxon>Bacteria</taxon>
        <taxon>Pseudomonadati</taxon>
        <taxon>Campylobacterota</taxon>
        <taxon>Epsilonproteobacteria</taxon>
        <taxon>Campylobacterales</taxon>
        <taxon>Campylobacteraceae</taxon>
        <taxon>Campylobacter</taxon>
    </lineage>
</organism>
<dbReference type="AlphaFoldDB" id="C6RI24"/>